<feature type="transmembrane region" description="Helical" evidence="1">
    <location>
        <begin position="16"/>
        <end position="38"/>
    </location>
</feature>
<evidence type="ECO:0000256" key="1">
    <source>
        <dbReference type="SAM" id="Phobius"/>
    </source>
</evidence>
<comment type="caution">
    <text evidence="2">The sequence shown here is derived from an EMBL/GenBank/DDBJ whole genome shotgun (WGS) entry which is preliminary data.</text>
</comment>
<reference evidence="2 3" key="1">
    <citation type="submission" date="2019-12" db="EMBL/GenBank/DDBJ databases">
        <title>Chromosome-level assembly of the Caenorhabditis remanei genome.</title>
        <authorList>
            <person name="Teterina A.A."/>
            <person name="Willis J.H."/>
            <person name="Phillips P.C."/>
        </authorList>
    </citation>
    <scope>NUCLEOTIDE SEQUENCE [LARGE SCALE GENOMIC DNA]</scope>
    <source>
        <strain evidence="2 3">PX506</strain>
        <tissue evidence="2">Whole organism</tissue>
    </source>
</reference>
<keyword evidence="1" id="KW-0472">Membrane</keyword>
<sequence>MLPKISSRFSPNLHDYILLAYLVLFIISVLGLLCQIIFGEPNLQLAYLLFALFIFFSSLVIFAIIYLFYSILERIHNKCNTGIERQCKLDMLLGLSGSCLAGIVPRYMAFYFENVPRHPFGSAYFAFISLFTILLLHYLFVFPAKIHISTKANRIISWLLALINLLVLICTTHLAIGYDTPKIYGVLACEIGFSLICASCVIELVRVMRGRVEMKKEAEESENLNTSKDVNTPEEWVPKVVIVTKPAAEPSVVPM</sequence>
<feature type="transmembrane region" description="Helical" evidence="1">
    <location>
        <begin position="124"/>
        <end position="143"/>
    </location>
</feature>
<dbReference type="Proteomes" id="UP000483820">
    <property type="component" value="Chromosome V"/>
</dbReference>
<dbReference type="CTD" id="78776339"/>
<evidence type="ECO:0000313" key="2">
    <source>
        <dbReference type="EMBL" id="KAF1749945.1"/>
    </source>
</evidence>
<organism evidence="2 3">
    <name type="scientific">Caenorhabditis remanei</name>
    <name type="common">Caenorhabditis vulgaris</name>
    <dbReference type="NCBI Taxonomy" id="31234"/>
    <lineage>
        <taxon>Eukaryota</taxon>
        <taxon>Metazoa</taxon>
        <taxon>Ecdysozoa</taxon>
        <taxon>Nematoda</taxon>
        <taxon>Chromadorea</taxon>
        <taxon>Rhabditida</taxon>
        <taxon>Rhabditina</taxon>
        <taxon>Rhabditomorpha</taxon>
        <taxon>Rhabditoidea</taxon>
        <taxon>Rhabditidae</taxon>
        <taxon>Peloderinae</taxon>
        <taxon>Caenorhabditis</taxon>
    </lineage>
</organism>
<keyword evidence="1" id="KW-1133">Transmembrane helix</keyword>
<feature type="transmembrane region" description="Helical" evidence="1">
    <location>
        <begin position="44"/>
        <end position="69"/>
    </location>
</feature>
<feature type="transmembrane region" description="Helical" evidence="1">
    <location>
        <begin position="183"/>
        <end position="205"/>
    </location>
</feature>
<proteinExistence type="predicted"/>
<dbReference type="GeneID" id="78776339"/>
<evidence type="ECO:0000313" key="3">
    <source>
        <dbReference type="Proteomes" id="UP000483820"/>
    </source>
</evidence>
<dbReference type="AlphaFoldDB" id="A0A6A5G5J9"/>
<feature type="transmembrane region" description="Helical" evidence="1">
    <location>
        <begin position="155"/>
        <end position="177"/>
    </location>
</feature>
<dbReference type="EMBL" id="WUAV01000005">
    <property type="protein sequence ID" value="KAF1749945.1"/>
    <property type="molecule type" value="Genomic_DNA"/>
</dbReference>
<name>A0A6A5G5J9_CAERE</name>
<feature type="transmembrane region" description="Helical" evidence="1">
    <location>
        <begin position="89"/>
        <end position="112"/>
    </location>
</feature>
<gene>
    <name evidence="2" type="ORF">GCK72_016490</name>
</gene>
<keyword evidence="1" id="KW-0812">Transmembrane</keyword>
<dbReference type="RefSeq" id="XP_053580440.1">
    <property type="nucleotide sequence ID" value="XM_053731527.1"/>
</dbReference>
<accession>A0A6A5G5J9</accession>
<protein>
    <submittedName>
        <fullName evidence="2">Uncharacterized protein</fullName>
    </submittedName>
</protein>
<dbReference type="KEGG" id="crq:GCK72_016490"/>